<feature type="transmembrane region" description="Helical" evidence="8">
    <location>
        <begin position="37"/>
        <end position="55"/>
    </location>
</feature>
<dbReference type="PANTHER" id="PTHR36838:SF1">
    <property type="entry name" value="SLR1864 PROTEIN"/>
    <property type="match status" value="1"/>
</dbReference>
<evidence type="ECO:0000313" key="9">
    <source>
        <dbReference type="EMBL" id="QUI22912.1"/>
    </source>
</evidence>
<comment type="subcellular location">
    <subcellularLocation>
        <location evidence="1">Cell membrane</location>
        <topology evidence="1">Multi-pass membrane protein</topology>
    </subcellularLocation>
</comment>
<organism evidence="9 10">
    <name type="scientific">Vallitalea pronyensis</name>
    <dbReference type="NCBI Taxonomy" id="1348613"/>
    <lineage>
        <taxon>Bacteria</taxon>
        <taxon>Bacillati</taxon>
        <taxon>Bacillota</taxon>
        <taxon>Clostridia</taxon>
        <taxon>Lachnospirales</taxon>
        <taxon>Vallitaleaceae</taxon>
        <taxon>Vallitalea</taxon>
    </lineage>
</organism>
<dbReference type="Pfam" id="PF03547">
    <property type="entry name" value="Mem_trans"/>
    <property type="match status" value="1"/>
</dbReference>
<protein>
    <submittedName>
        <fullName evidence="9">AEC family transporter</fullName>
    </submittedName>
</protein>
<feature type="transmembrane region" description="Helical" evidence="8">
    <location>
        <begin position="253"/>
        <end position="274"/>
    </location>
</feature>
<feature type="transmembrane region" description="Helical" evidence="8">
    <location>
        <begin position="6"/>
        <end position="25"/>
    </location>
</feature>
<evidence type="ECO:0000256" key="2">
    <source>
        <dbReference type="ARBA" id="ARBA00010145"/>
    </source>
</evidence>
<evidence type="ECO:0000256" key="5">
    <source>
        <dbReference type="ARBA" id="ARBA00022692"/>
    </source>
</evidence>
<evidence type="ECO:0000256" key="3">
    <source>
        <dbReference type="ARBA" id="ARBA00022448"/>
    </source>
</evidence>
<evidence type="ECO:0000256" key="4">
    <source>
        <dbReference type="ARBA" id="ARBA00022475"/>
    </source>
</evidence>
<accession>A0A8J8MK61</accession>
<keyword evidence="5 8" id="KW-0812">Transmembrane</keyword>
<feature type="transmembrane region" description="Helical" evidence="8">
    <location>
        <begin position="190"/>
        <end position="211"/>
    </location>
</feature>
<reference evidence="9" key="1">
    <citation type="submission" date="2020-07" db="EMBL/GenBank/DDBJ databases">
        <title>Vallitalea pronyensis genome.</title>
        <authorList>
            <person name="Postec A."/>
        </authorList>
    </citation>
    <scope>NUCLEOTIDE SEQUENCE</scope>
    <source>
        <strain evidence="9">FatNI3</strain>
    </source>
</reference>
<dbReference type="PANTHER" id="PTHR36838">
    <property type="entry name" value="AUXIN EFFLUX CARRIER FAMILY PROTEIN"/>
    <property type="match status" value="1"/>
</dbReference>
<dbReference type="KEGG" id="vpy:HZI73_11705"/>
<proteinExistence type="inferred from homology"/>
<evidence type="ECO:0000256" key="6">
    <source>
        <dbReference type="ARBA" id="ARBA00022989"/>
    </source>
</evidence>
<feature type="transmembrane region" description="Helical" evidence="8">
    <location>
        <begin position="61"/>
        <end position="81"/>
    </location>
</feature>
<keyword evidence="3" id="KW-0813">Transport</keyword>
<dbReference type="AlphaFoldDB" id="A0A8J8MK61"/>
<evidence type="ECO:0000313" key="10">
    <source>
        <dbReference type="Proteomes" id="UP000683246"/>
    </source>
</evidence>
<feature type="transmembrane region" description="Helical" evidence="8">
    <location>
        <begin position="286"/>
        <end position="305"/>
    </location>
</feature>
<dbReference type="EMBL" id="CP058649">
    <property type="protein sequence ID" value="QUI22912.1"/>
    <property type="molecule type" value="Genomic_DNA"/>
</dbReference>
<keyword evidence="10" id="KW-1185">Reference proteome</keyword>
<dbReference type="GO" id="GO:0055085">
    <property type="term" value="P:transmembrane transport"/>
    <property type="evidence" value="ECO:0007669"/>
    <property type="project" value="InterPro"/>
</dbReference>
<dbReference type="InterPro" id="IPR004776">
    <property type="entry name" value="Mem_transp_PIN-like"/>
</dbReference>
<name>A0A8J8MK61_9FIRM</name>
<evidence type="ECO:0000256" key="1">
    <source>
        <dbReference type="ARBA" id="ARBA00004651"/>
    </source>
</evidence>
<evidence type="ECO:0000256" key="8">
    <source>
        <dbReference type="SAM" id="Phobius"/>
    </source>
</evidence>
<sequence length="306" mass="33396">MTSMSFIITSILLPIFIQIGVGFLLQKRLKLNIRSLSRVQIYAFIPALIFIKFYTSTLSGAYILQISGFTILLFFILMIISAGVGKVLKLPKKKRKAFENAVILRNQANYGIPLITLLYLESGAELALSIHMVVLLNTNVLLNTVGLYNASSGTYTSKEALSKILRMPMIYTIGLGIICKYMHITLPESIMTTLTIMGNGVVPLALFTMGAQLAETKFDFKDYTISIAAVMRLILSPLLAFAMVYVFGIQGTMAQVLIIGASAPTAVNSVMLSIEFEGDAAYASQAVLLTTLLSFITVTGTIMLVM</sequence>
<dbReference type="GO" id="GO:0005886">
    <property type="term" value="C:plasma membrane"/>
    <property type="evidence" value="ECO:0007669"/>
    <property type="project" value="UniProtKB-SubCell"/>
</dbReference>
<keyword evidence="7 8" id="KW-0472">Membrane</keyword>
<gene>
    <name evidence="9" type="ORF">HZI73_11705</name>
</gene>
<dbReference type="Gene3D" id="1.20.1530.20">
    <property type="match status" value="1"/>
</dbReference>
<dbReference type="InterPro" id="IPR038770">
    <property type="entry name" value="Na+/solute_symporter_sf"/>
</dbReference>
<dbReference type="Proteomes" id="UP000683246">
    <property type="component" value="Chromosome"/>
</dbReference>
<comment type="similarity">
    <text evidence="2">Belongs to the auxin efflux carrier (TC 2.A.69) family.</text>
</comment>
<feature type="transmembrane region" description="Helical" evidence="8">
    <location>
        <begin position="223"/>
        <end position="247"/>
    </location>
</feature>
<keyword evidence="6 8" id="KW-1133">Transmembrane helix</keyword>
<dbReference type="RefSeq" id="WP_212698407.1">
    <property type="nucleotide sequence ID" value="NZ_CP058649.1"/>
</dbReference>
<keyword evidence="4" id="KW-1003">Cell membrane</keyword>
<evidence type="ECO:0000256" key="7">
    <source>
        <dbReference type="ARBA" id="ARBA00023136"/>
    </source>
</evidence>